<dbReference type="InterPro" id="IPR006379">
    <property type="entry name" value="HAD-SF_hydro_IIB"/>
</dbReference>
<dbReference type="InterPro" id="IPR023214">
    <property type="entry name" value="HAD_sf"/>
</dbReference>
<dbReference type="PANTHER" id="PTHR10000">
    <property type="entry name" value="PHOSPHOSERINE PHOSPHATASE"/>
    <property type="match status" value="1"/>
</dbReference>
<dbReference type="EMBL" id="JBHRTN010000026">
    <property type="protein sequence ID" value="MFC3127318.1"/>
    <property type="molecule type" value="Genomic_DNA"/>
</dbReference>
<proteinExistence type="predicted"/>
<dbReference type="RefSeq" id="WP_379599270.1">
    <property type="nucleotide sequence ID" value="NZ_JBHRTN010000026.1"/>
</dbReference>
<dbReference type="PANTHER" id="PTHR10000:SF8">
    <property type="entry name" value="HAD SUPERFAMILY HYDROLASE-LIKE, TYPE 3"/>
    <property type="match status" value="1"/>
</dbReference>
<dbReference type="GO" id="GO:0016787">
    <property type="term" value="F:hydrolase activity"/>
    <property type="evidence" value="ECO:0007669"/>
    <property type="project" value="UniProtKB-KW"/>
</dbReference>
<keyword evidence="2" id="KW-1185">Reference proteome</keyword>
<dbReference type="InterPro" id="IPR036412">
    <property type="entry name" value="HAD-like_sf"/>
</dbReference>
<protein>
    <submittedName>
        <fullName evidence="1">HAD-IIB family hydrolase</fullName>
    </submittedName>
</protein>
<accession>A0ABV7G625</accession>
<keyword evidence="1" id="KW-0378">Hydrolase</keyword>
<sequence>MYMTQDLARPRPLAEAPAEQLAQLRWVLTDIDDTLTLDGRLPAAAYAALEALDAAGIAVIPVTGRPAGWCDAIARHWPVAAVVGENGALWYGLDRDARRMRRWQAQPEEARLANHARLHALAQRALDAVPGSALAADQPFRLFDVAVDFCEDAGPLGLQAAERIAAVFRAGGAEAKLSSIHVNAWIGEWDKRAGIEALFAARFAPFASVRDQIAFVGDSANDAPLFGAVPCSIGVANVAPFLAGMATPPAYVTRAEGGTGFAEFADALLKARGLLSLEENAA</sequence>
<name>A0ABV7G625_9PROT</name>
<dbReference type="SUPFAM" id="SSF56784">
    <property type="entry name" value="HAD-like"/>
    <property type="match status" value="1"/>
</dbReference>
<evidence type="ECO:0000313" key="2">
    <source>
        <dbReference type="Proteomes" id="UP001595593"/>
    </source>
</evidence>
<comment type="caution">
    <text evidence="1">The sequence shown here is derived from an EMBL/GenBank/DDBJ whole genome shotgun (WGS) entry which is preliminary data.</text>
</comment>
<organism evidence="1 2">
    <name type="scientific">Teichococcus globiformis</name>
    <dbReference type="NCBI Taxonomy" id="2307229"/>
    <lineage>
        <taxon>Bacteria</taxon>
        <taxon>Pseudomonadati</taxon>
        <taxon>Pseudomonadota</taxon>
        <taxon>Alphaproteobacteria</taxon>
        <taxon>Acetobacterales</taxon>
        <taxon>Roseomonadaceae</taxon>
        <taxon>Roseomonas</taxon>
    </lineage>
</organism>
<dbReference type="NCBIfam" id="TIGR01484">
    <property type="entry name" value="HAD-SF-IIB"/>
    <property type="match status" value="1"/>
</dbReference>
<dbReference type="Proteomes" id="UP001595593">
    <property type="component" value="Unassembled WGS sequence"/>
</dbReference>
<evidence type="ECO:0000313" key="1">
    <source>
        <dbReference type="EMBL" id="MFC3127318.1"/>
    </source>
</evidence>
<reference evidence="2" key="1">
    <citation type="journal article" date="2019" name="Int. J. Syst. Evol. Microbiol.">
        <title>The Global Catalogue of Microorganisms (GCM) 10K type strain sequencing project: providing services to taxonomists for standard genome sequencing and annotation.</title>
        <authorList>
            <consortium name="The Broad Institute Genomics Platform"/>
            <consortium name="The Broad Institute Genome Sequencing Center for Infectious Disease"/>
            <person name="Wu L."/>
            <person name="Ma J."/>
        </authorList>
    </citation>
    <scope>NUCLEOTIDE SEQUENCE [LARGE SCALE GENOMIC DNA]</scope>
    <source>
        <strain evidence="2">KCTC 52094</strain>
    </source>
</reference>
<dbReference type="Pfam" id="PF08282">
    <property type="entry name" value="Hydrolase_3"/>
    <property type="match status" value="1"/>
</dbReference>
<dbReference type="Gene3D" id="3.40.50.1000">
    <property type="entry name" value="HAD superfamily/HAD-like"/>
    <property type="match status" value="2"/>
</dbReference>
<gene>
    <name evidence="1" type="ORF">ACFOD4_19830</name>
</gene>